<organism evidence="2 3">
    <name type="scientific">Laodelphax striatellus</name>
    <name type="common">Small brown planthopper</name>
    <name type="synonym">Delphax striatella</name>
    <dbReference type="NCBI Taxonomy" id="195883"/>
    <lineage>
        <taxon>Eukaryota</taxon>
        <taxon>Metazoa</taxon>
        <taxon>Ecdysozoa</taxon>
        <taxon>Arthropoda</taxon>
        <taxon>Hexapoda</taxon>
        <taxon>Insecta</taxon>
        <taxon>Pterygota</taxon>
        <taxon>Neoptera</taxon>
        <taxon>Paraneoptera</taxon>
        <taxon>Hemiptera</taxon>
        <taxon>Auchenorrhyncha</taxon>
        <taxon>Fulgoroidea</taxon>
        <taxon>Delphacidae</taxon>
        <taxon>Criomorphinae</taxon>
        <taxon>Laodelphax</taxon>
    </lineage>
</organism>
<evidence type="ECO:0000256" key="1">
    <source>
        <dbReference type="SAM" id="MobiDB-lite"/>
    </source>
</evidence>
<dbReference type="EMBL" id="QKKF02003514">
    <property type="protein sequence ID" value="RZF47669.1"/>
    <property type="molecule type" value="Genomic_DNA"/>
</dbReference>
<gene>
    <name evidence="2" type="ORF">LSTR_LSTR016225</name>
</gene>
<dbReference type="AlphaFoldDB" id="A0A482XQE6"/>
<accession>A0A482XQE6</accession>
<dbReference type="SMR" id="A0A482XQE6"/>
<protein>
    <submittedName>
        <fullName evidence="2">Uncharacterized protein</fullName>
    </submittedName>
</protein>
<name>A0A482XQE6_LAOST</name>
<reference evidence="2 3" key="1">
    <citation type="journal article" date="2017" name="Gigascience">
        <title>Genome sequence of the small brown planthopper, Laodelphax striatellus.</title>
        <authorList>
            <person name="Zhu J."/>
            <person name="Jiang F."/>
            <person name="Wang X."/>
            <person name="Yang P."/>
            <person name="Bao Y."/>
            <person name="Zhao W."/>
            <person name="Wang W."/>
            <person name="Lu H."/>
            <person name="Wang Q."/>
            <person name="Cui N."/>
            <person name="Li J."/>
            <person name="Chen X."/>
            <person name="Luo L."/>
            <person name="Yu J."/>
            <person name="Kang L."/>
            <person name="Cui F."/>
        </authorList>
    </citation>
    <scope>NUCLEOTIDE SEQUENCE [LARGE SCALE GENOMIC DNA]</scope>
    <source>
        <strain evidence="2">Lst14</strain>
    </source>
</reference>
<evidence type="ECO:0000313" key="2">
    <source>
        <dbReference type="EMBL" id="RZF47669.1"/>
    </source>
</evidence>
<comment type="caution">
    <text evidence="2">The sequence shown here is derived from an EMBL/GenBank/DDBJ whole genome shotgun (WGS) entry which is preliminary data.</text>
</comment>
<evidence type="ECO:0000313" key="3">
    <source>
        <dbReference type="Proteomes" id="UP000291343"/>
    </source>
</evidence>
<sequence length="134" mass="15983">METRDSRRQVRENNGIRDSMRQVRENRESRREIRENSEIRDTRRQMRENADGIRNSMRQMRLTTRDSQDEPRVKSHCAACCTRHENTCSTSQGNQFPISIEKCEIVCNERNRHSNYGFFCIIRFVDGEGCCFQE</sequence>
<dbReference type="InParanoid" id="A0A482XQE6"/>
<feature type="compositionally biased region" description="Basic and acidic residues" evidence="1">
    <location>
        <begin position="1"/>
        <end position="51"/>
    </location>
</feature>
<proteinExistence type="predicted"/>
<dbReference type="Proteomes" id="UP000291343">
    <property type="component" value="Unassembled WGS sequence"/>
</dbReference>
<feature type="region of interest" description="Disordered" evidence="1">
    <location>
        <begin position="1"/>
        <end position="70"/>
    </location>
</feature>
<keyword evidence="3" id="KW-1185">Reference proteome</keyword>